<accession>A0A1J9QUZ6</accession>
<dbReference type="EMBL" id="LGRN01000018">
    <property type="protein sequence ID" value="OJD19093.1"/>
    <property type="molecule type" value="Genomic_DNA"/>
</dbReference>
<evidence type="ECO:0000313" key="5">
    <source>
        <dbReference type="Proteomes" id="UP000182235"/>
    </source>
</evidence>
<name>A0A1J9QUZ6_9EURO</name>
<keyword evidence="2" id="KW-0472">Membrane</keyword>
<feature type="compositionally biased region" description="Basic and acidic residues" evidence="1">
    <location>
        <begin position="397"/>
        <end position="417"/>
    </location>
</feature>
<dbReference type="InterPro" id="IPR018713">
    <property type="entry name" value="MPAB/Lcp_cat_dom"/>
</dbReference>
<dbReference type="PANTHER" id="PTHR36124:SF1">
    <property type="entry name" value="ER-BOUND OXYGENASE MPAB_MPAB'_RUBBER OXYGENASE CATALYTIC DOMAIN-CONTAINING PROTEIN"/>
    <property type="match status" value="1"/>
</dbReference>
<feature type="domain" description="ER-bound oxygenase mpaB/mpaB'/Rubber oxygenase catalytic" evidence="3">
    <location>
        <begin position="120"/>
        <end position="294"/>
    </location>
</feature>
<dbReference type="PANTHER" id="PTHR36124">
    <property type="match status" value="1"/>
</dbReference>
<keyword evidence="5" id="KW-1185">Reference proteome</keyword>
<evidence type="ECO:0000256" key="2">
    <source>
        <dbReference type="SAM" id="Phobius"/>
    </source>
</evidence>
<keyword evidence="2" id="KW-0812">Transmembrane</keyword>
<dbReference type="AlphaFoldDB" id="A0A1J9QUZ6"/>
<feature type="region of interest" description="Disordered" evidence="1">
    <location>
        <begin position="396"/>
        <end position="425"/>
    </location>
</feature>
<dbReference type="InterPro" id="IPR046366">
    <property type="entry name" value="MPAB"/>
</dbReference>
<dbReference type="STRING" id="1447872.A0A1J9QUZ6"/>
<evidence type="ECO:0000256" key="1">
    <source>
        <dbReference type="SAM" id="MobiDB-lite"/>
    </source>
</evidence>
<feature type="transmembrane region" description="Helical" evidence="2">
    <location>
        <begin position="23"/>
        <end position="42"/>
    </location>
</feature>
<dbReference type="OrthoDB" id="545169at2759"/>
<organism evidence="4 5">
    <name type="scientific">Emergomyces pasteurianus Ep9510</name>
    <dbReference type="NCBI Taxonomy" id="1447872"/>
    <lineage>
        <taxon>Eukaryota</taxon>
        <taxon>Fungi</taxon>
        <taxon>Dikarya</taxon>
        <taxon>Ascomycota</taxon>
        <taxon>Pezizomycotina</taxon>
        <taxon>Eurotiomycetes</taxon>
        <taxon>Eurotiomycetidae</taxon>
        <taxon>Onygenales</taxon>
        <taxon>Ajellomycetaceae</taxon>
        <taxon>Emergomyces</taxon>
    </lineage>
</organism>
<dbReference type="GO" id="GO:0016491">
    <property type="term" value="F:oxidoreductase activity"/>
    <property type="evidence" value="ECO:0007669"/>
    <property type="project" value="InterPro"/>
</dbReference>
<evidence type="ECO:0000313" key="4">
    <source>
        <dbReference type="EMBL" id="OJD19093.1"/>
    </source>
</evidence>
<dbReference type="Pfam" id="PF09995">
    <property type="entry name" value="MPAB_Lcp_cat"/>
    <property type="match status" value="1"/>
</dbReference>
<comment type="caution">
    <text evidence="4">The sequence shown here is derived from an EMBL/GenBank/DDBJ whole genome shotgun (WGS) entry which is preliminary data.</text>
</comment>
<proteinExistence type="predicted"/>
<evidence type="ECO:0000259" key="3">
    <source>
        <dbReference type="Pfam" id="PF09995"/>
    </source>
</evidence>
<keyword evidence="2" id="KW-1133">Transmembrane helix</keyword>
<protein>
    <recommendedName>
        <fullName evidence="3">ER-bound oxygenase mpaB/mpaB'/Rubber oxygenase catalytic domain-containing protein</fullName>
    </recommendedName>
</protein>
<dbReference type="Proteomes" id="UP000182235">
    <property type="component" value="Unassembled WGS sequence"/>
</dbReference>
<gene>
    <name evidence="4" type="ORF">AJ78_00968</name>
</gene>
<dbReference type="VEuPathDB" id="FungiDB:AJ78_00968"/>
<reference evidence="4 5" key="1">
    <citation type="submission" date="2015-07" db="EMBL/GenBank/DDBJ databases">
        <title>Emmonsia species relationships and genome sequence.</title>
        <authorList>
            <consortium name="The Broad Institute Genomics Platform"/>
            <person name="Cuomo C.A."/>
            <person name="Munoz J.F."/>
            <person name="Imamovic A."/>
            <person name="Priest M.E."/>
            <person name="Young S."/>
            <person name="Clay O.K."/>
            <person name="McEwen J.G."/>
        </authorList>
    </citation>
    <scope>NUCLEOTIDE SEQUENCE [LARGE SCALE GENOMIC DNA]</scope>
    <source>
        <strain evidence="4 5">UAMH 9510</strain>
    </source>
</reference>
<sequence>MSSITDYSAINSLAQKLLTTAKAWAPNPIFGAAVYLFGVALLRNRRIKKNVKKYKYTTRESMAAMSDDDAWEILKVIAEMEFPFIYIKALQFALFRTYGIPTISKTLVQTGQFAKPQFSMKRYADTTVLISEIVGNAPSSERAHAAISRINYLHQGYRMSGKILDDDMLYTLSMFTLEPIRWINRYEWRKASDMEICAAGTFWKSVGDAMEISFEHLPSAKTGFKDGIHFFEELKAWSEDYEERAMVPNEWNRKNADQTVAVLLWDYPNFMKPVTRNMVLYMMDDRLREAMMYEKPHVLYHAAFTSIFKLRTWFLRHLCLPRPEFMRYRRLTPGISAEPRYNVAGWEGAPFYVKPGFMNRWGLRAWYTWLRGKPLPGDNPDHCPQGYYIADVGPKNFEGKGHDQLKKTRERLQKERTGQCPFLPK</sequence>